<accession>A0A8J5UX66</accession>
<organism evidence="2 3">
    <name type="scientific">Zizania palustris</name>
    <name type="common">Northern wild rice</name>
    <dbReference type="NCBI Taxonomy" id="103762"/>
    <lineage>
        <taxon>Eukaryota</taxon>
        <taxon>Viridiplantae</taxon>
        <taxon>Streptophyta</taxon>
        <taxon>Embryophyta</taxon>
        <taxon>Tracheophyta</taxon>
        <taxon>Spermatophyta</taxon>
        <taxon>Magnoliopsida</taxon>
        <taxon>Liliopsida</taxon>
        <taxon>Poales</taxon>
        <taxon>Poaceae</taxon>
        <taxon>BOP clade</taxon>
        <taxon>Oryzoideae</taxon>
        <taxon>Oryzeae</taxon>
        <taxon>Zizaniinae</taxon>
        <taxon>Zizania</taxon>
    </lineage>
</organism>
<protein>
    <submittedName>
        <fullName evidence="2">Uncharacterized protein</fullName>
    </submittedName>
</protein>
<reference evidence="2" key="1">
    <citation type="journal article" date="2021" name="bioRxiv">
        <title>Whole Genome Assembly and Annotation of Northern Wild Rice, Zizania palustris L., Supports a Whole Genome Duplication in the Zizania Genus.</title>
        <authorList>
            <person name="Haas M."/>
            <person name="Kono T."/>
            <person name="Macchietto M."/>
            <person name="Millas R."/>
            <person name="McGilp L."/>
            <person name="Shao M."/>
            <person name="Duquette J."/>
            <person name="Hirsch C.N."/>
            <person name="Kimball J."/>
        </authorList>
    </citation>
    <scope>NUCLEOTIDE SEQUENCE</scope>
    <source>
        <tissue evidence="2">Fresh leaf tissue</tissue>
    </source>
</reference>
<feature type="region of interest" description="Disordered" evidence="1">
    <location>
        <begin position="107"/>
        <end position="130"/>
    </location>
</feature>
<proteinExistence type="predicted"/>
<dbReference type="Proteomes" id="UP000729402">
    <property type="component" value="Unassembled WGS sequence"/>
</dbReference>
<evidence type="ECO:0000256" key="1">
    <source>
        <dbReference type="SAM" id="MobiDB-lite"/>
    </source>
</evidence>
<gene>
    <name evidence="2" type="ORF">GUJ93_ZPchr0008g13035</name>
</gene>
<evidence type="ECO:0000313" key="2">
    <source>
        <dbReference type="EMBL" id="KAG8047867.1"/>
    </source>
</evidence>
<evidence type="ECO:0000313" key="3">
    <source>
        <dbReference type="Proteomes" id="UP000729402"/>
    </source>
</evidence>
<keyword evidence="3" id="KW-1185">Reference proteome</keyword>
<sequence length="170" mass="18804">MDPVGGRMSFSSASSSVESLAQSHIMGLPRLSRKTVGFMVFSSTLFPHYTHTQGMIDAPSSTSSQNQAWQTTFIYRFRMRHCRSFTSLKSSRPVLLSATNRRMSGLSFGGPRTIRQRSTMTTSSSTSSPMQYSLGYGKLNVPTSLKFSFGFSLWIEFTPKASFSGSTSCR</sequence>
<comment type="caution">
    <text evidence="2">The sequence shown here is derived from an EMBL/GenBank/DDBJ whole genome shotgun (WGS) entry which is preliminary data.</text>
</comment>
<dbReference type="EMBL" id="JAAALK010000290">
    <property type="protein sequence ID" value="KAG8047867.1"/>
    <property type="molecule type" value="Genomic_DNA"/>
</dbReference>
<feature type="compositionally biased region" description="Low complexity" evidence="1">
    <location>
        <begin position="118"/>
        <end position="128"/>
    </location>
</feature>
<name>A0A8J5UX66_ZIZPA</name>
<reference evidence="2" key="2">
    <citation type="submission" date="2021-02" db="EMBL/GenBank/DDBJ databases">
        <authorList>
            <person name="Kimball J.A."/>
            <person name="Haas M.W."/>
            <person name="Macchietto M."/>
            <person name="Kono T."/>
            <person name="Duquette J."/>
            <person name="Shao M."/>
        </authorList>
    </citation>
    <scope>NUCLEOTIDE SEQUENCE</scope>
    <source>
        <tissue evidence="2">Fresh leaf tissue</tissue>
    </source>
</reference>
<dbReference type="AlphaFoldDB" id="A0A8J5UX66"/>